<dbReference type="GO" id="GO:0016747">
    <property type="term" value="F:acyltransferase activity, transferring groups other than amino-acyl groups"/>
    <property type="evidence" value="ECO:0007669"/>
    <property type="project" value="InterPro"/>
</dbReference>
<dbReference type="EMBL" id="KQ087187">
    <property type="protein sequence ID" value="KLT44412.1"/>
    <property type="molecule type" value="Genomic_DNA"/>
</dbReference>
<dbReference type="InterPro" id="IPR051531">
    <property type="entry name" value="N-acetyltransferase"/>
</dbReference>
<dbReference type="OrthoDB" id="630895at2759"/>
<dbReference type="PANTHER" id="PTHR43792">
    <property type="entry name" value="GNAT FAMILY, PUTATIVE (AFU_ORTHOLOGUE AFUA_3G00765)-RELATED-RELATED"/>
    <property type="match status" value="1"/>
</dbReference>
<dbReference type="GeneID" id="28983038"/>
<reference evidence="2 3" key="1">
    <citation type="submission" date="2015-03" db="EMBL/GenBank/DDBJ databases">
        <title>Genomics and transcriptomics of the oil-accumulating basidiomycete yeast T. oleaginosus allow insights into substrate utilization and the diverse evolutionary trajectories of mating systems in fungi.</title>
        <authorList>
            <consortium name="DOE Joint Genome Institute"/>
            <person name="Kourist R."/>
            <person name="Kracht O."/>
            <person name="Bracharz F."/>
            <person name="Lipzen A."/>
            <person name="Nolan M."/>
            <person name="Ohm R."/>
            <person name="Grigoriev I."/>
            <person name="Sun S."/>
            <person name="Heitman J."/>
            <person name="Bruck T."/>
            <person name="Nowrousian M."/>
        </authorList>
    </citation>
    <scope>NUCLEOTIDE SEQUENCE [LARGE SCALE GENOMIC DNA]</scope>
    <source>
        <strain evidence="2 3">IBC0246</strain>
    </source>
</reference>
<dbReference type="RefSeq" id="XP_018280903.1">
    <property type="nucleotide sequence ID" value="XM_018422435.1"/>
</dbReference>
<dbReference type="STRING" id="879819.A0A0J0XTL8"/>
<dbReference type="AlphaFoldDB" id="A0A0J0XTL8"/>
<sequence>MDRTSPAYAAALAGSAQWDTARNEPYLQLPSFPDLRLIPYRPGIAGDLVALFNHHVVGKRLFTLPYPCVVGLRHTDGSMDRAFAEKMEADLIAKQAPVLARLRARREGQREGDDEGEVAWPFKALWSEAEGRVVGDIYLWPNTLEPVWDERGKMEGSGETQITEASVLALPPARQSWMIGYVLEPALYGRGVMSEAIGCVLHGWVRPVMGIGEVVAIIQDDNVGSEAVAKRNGFVYRREEVTPWPEEKGGGIHVNGYYTRDMRA</sequence>
<evidence type="ECO:0000313" key="3">
    <source>
        <dbReference type="Proteomes" id="UP000053611"/>
    </source>
</evidence>
<dbReference type="SUPFAM" id="SSF55729">
    <property type="entry name" value="Acyl-CoA N-acyltransferases (Nat)"/>
    <property type="match status" value="1"/>
</dbReference>
<evidence type="ECO:0000259" key="1">
    <source>
        <dbReference type="Pfam" id="PF13302"/>
    </source>
</evidence>
<name>A0A0J0XTL8_9TREE</name>
<dbReference type="Pfam" id="PF13302">
    <property type="entry name" value="Acetyltransf_3"/>
    <property type="match status" value="1"/>
</dbReference>
<protein>
    <recommendedName>
        <fullName evidence="1">N-acetyltransferase domain-containing protein</fullName>
    </recommendedName>
</protein>
<accession>A0A0J0XTL8</accession>
<dbReference type="Proteomes" id="UP000053611">
    <property type="component" value="Unassembled WGS sequence"/>
</dbReference>
<dbReference type="Gene3D" id="3.40.630.30">
    <property type="match status" value="1"/>
</dbReference>
<dbReference type="InterPro" id="IPR016181">
    <property type="entry name" value="Acyl_CoA_acyltransferase"/>
</dbReference>
<proteinExistence type="predicted"/>
<feature type="domain" description="N-acetyltransferase" evidence="1">
    <location>
        <begin position="162"/>
        <end position="235"/>
    </location>
</feature>
<keyword evidence="3" id="KW-1185">Reference proteome</keyword>
<gene>
    <name evidence="2" type="ORF">CC85DRAFT_283645</name>
</gene>
<dbReference type="PANTHER" id="PTHR43792:SF16">
    <property type="entry name" value="N-ACETYLTRANSFERASE DOMAIN-CONTAINING PROTEIN"/>
    <property type="match status" value="1"/>
</dbReference>
<evidence type="ECO:0000313" key="2">
    <source>
        <dbReference type="EMBL" id="KLT44412.1"/>
    </source>
</evidence>
<organism evidence="2 3">
    <name type="scientific">Cutaneotrichosporon oleaginosum</name>
    <dbReference type="NCBI Taxonomy" id="879819"/>
    <lineage>
        <taxon>Eukaryota</taxon>
        <taxon>Fungi</taxon>
        <taxon>Dikarya</taxon>
        <taxon>Basidiomycota</taxon>
        <taxon>Agaricomycotina</taxon>
        <taxon>Tremellomycetes</taxon>
        <taxon>Trichosporonales</taxon>
        <taxon>Trichosporonaceae</taxon>
        <taxon>Cutaneotrichosporon</taxon>
    </lineage>
</organism>
<dbReference type="InterPro" id="IPR000182">
    <property type="entry name" value="GNAT_dom"/>
</dbReference>